<dbReference type="Proteomes" id="UP000184440">
    <property type="component" value="Unassembled WGS sequence"/>
</dbReference>
<dbReference type="Pfam" id="PF20789">
    <property type="entry name" value="4HBT_3C"/>
    <property type="match status" value="1"/>
</dbReference>
<accession>A0A1M7PHC1</accession>
<reference evidence="5 6" key="1">
    <citation type="submission" date="2016-11" db="EMBL/GenBank/DDBJ databases">
        <authorList>
            <person name="Jaros S."/>
            <person name="Januszkiewicz K."/>
            <person name="Wedrychowicz H."/>
        </authorList>
    </citation>
    <scope>NUCLEOTIDE SEQUENCE [LARGE SCALE GENOMIC DNA]</scope>
    <source>
        <strain evidence="5 6">DSM 46144</strain>
    </source>
</reference>
<gene>
    <name evidence="5" type="ORF">SAMN05443668_103357</name>
</gene>
<feature type="domain" description="Acyl-CoA thioesterase-like C-terminal" evidence="4">
    <location>
        <begin position="131"/>
        <end position="266"/>
    </location>
</feature>
<evidence type="ECO:0000259" key="4">
    <source>
        <dbReference type="Pfam" id="PF20789"/>
    </source>
</evidence>
<evidence type="ECO:0000259" key="3">
    <source>
        <dbReference type="Pfam" id="PF13622"/>
    </source>
</evidence>
<evidence type="ECO:0000256" key="2">
    <source>
        <dbReference type="ARBA" id="ARBA00022801"/>
    </source>
</evidence>
<dbReference type="GO" id="GO:0047617">
    <property type="term" value="F:fatty acyl-CoA hydrolase activity"/>
    <property type="evidence" value="ECO:0007669"/>
    <property type="project" value="InterPro"/>
</dbReference>
<dbReference type="AlphaFoldDB" id="A0A1M7PHC1"/>
<proteinExistence type="inferred from homology"/>
<keyword evidence="2" id="KW-0378">Hydrolase</keyword>
<dbReference type="InterPro" id="IPR049449">
    <property type="entry name" value="TesB_ACOT8-like_N"/>
</dbReference>
<organism evidence="5 6">
    <name type="scientific">Cryptosporangium aurantiacum</name>
    <dbReference type="NCBI Taxonomy" id="134849"/>
    <lineage>
        <taxon>Bacteria</taxon>
        <taxon>Bacillati</taxon>
        <taxon>Actinomycetota</taxon>
        <taxon>Actinomycetes</taxon>
        <taxon>Cryptosporangiales</taxon>
        <taxon>Cryptosporangiaceae</taxon>
        <taxon>Cryptosporangium</taxon>
    </lineage>
</organism>
<dbReference type="GO" id="GO:0006637">
    <property type="term" value="P:acyl-CoA metabolic process"/>
    <property type="evidence" value="ECO:0007669"/>
    <property type="project" value="InterPro"/>
</dbReference>
<dbReference type="Gene3D" id="2.40.160.210">
    <property type="entry name" value="Acyl-CoA thioesterase, double hotdog domain"/>
    <property type="match status" value="1"/>
</dbReference>
<name>A0A1M7PHC1_9ACTN</name>
<dbReference type="RefSeq" id="WP_073256177.1">
    <property type="nucleotide sequence ID" value="NZ_FRCS01000003.1"/>
</dbReference>
<dbReference type="EMBL" id="FRCS01000003">
    <property type="protein sequence ID" value="SHN16441.1"/>
    <property type="molecule type" value="Genomic_DNA"/>
</dbReference>
<evidence type="ECO:0000313" key="5">
    <source>
        <dbReference type="EMBL" id="SHN16441.1"/>
    </source>
</evidence>
<evidence type="ECO:0000256" key="1">
    <source>
        <dbReference type="ARBA" id="ARBA00006538"/>
    </source>
</evidence>
<dbReference type="InterPro" id="IPR049450">
    <property type="entry name" value="ACOT8-like_C"/>
</dbReference>
<dbReference type="GO" id="GO:0009062">
    <property type="term" value="P:fatty acid catabolic process"/>
    <property type="evidence" value="ECO:0007669"/>
    <property type="project" value="TreeGrafter"/>
</dbReference>
<evidence type="ECO:0000313" key="6">
    <source>
        <dbReference type="Proteomes" id="UP000184440"/>
    </source>
</evidence>
<dbReference type="InterPro" id="IPR003703">
    <property type="entry name" value="Acyl_CoA_thio"/>
</dbReference>
<dbReference type="CDD" id="cd03444">
    <property type="entry name" value="Thioesterase_II_repeat1"/>
    <property type="match status" value="1"/>
</dbReference>
<keyword evidence="6" id="KW-1185">Reference proteome</keyword>
<dbReference type="PANTHER" id="PTHR11066">
    <property type="entry name" value="ACYL-COA THIOESTERASE"/>
    <property type="match status" value="1"/>
</dbReference>
<sequence>MSGRPLESGLADAPASSLAELLRLERLDDDVYRSVVLFDQDYRLYGGQVAAQALLAAGGTVPDGRVAHSLHGYFLREGDAAVPVVFEVARDHDGRMFSARRVVARQGDRVIFSTAVSFGRPADDAIDEQREEAPTVPPPDGLPVPLLPALHLVHARLPPQPYPDALWPTRIWVRVSSPLPVDPLWHAAAITYVSDASSGLGAVVLGLAQVGASIDHAVWFHRRARADDWLLVDLRPRTVGRGRGWYSGQFWDAGGALVASLAQEALFRVEQ</sequence>
<dbReference type="Pfam" id="PF13622">
    <property type="entry name" value="4HBT_3"/>
    <property type="match status" value="1"/>
</dbReference>
<feature type="domain" description="Acyl-CoA thioesterase-like N-terminal HotDog" evidence="3">
    <location>
        <begin position="40"/>
        <end position="119"/>
    </location>
</feature>
<dbReference type="InterPro" id="IPR029069">
    <property type="entry name" value="HotDog_dom_sf"/>
</dbReference>
<comment type="similarity">
    <text evidence="1">Belongs to the C/M/P thioester hydrolase family.</text>
</comment>
<dbReference type="STRING" id="134849.SAMN05443668_103357"/>
<dbReference type="InterPro" id="IPR042171">
    <property type="entry name" value="Acyl-CoA_hotdog"/>
</dbReference>
<dbReference type="SUPFAM" id="SSF54637">
    <property type="entry name" value="Thioesterase/thiol ester dehydrase-isomerase"/>
    <property type="match status" value="2"/>
</dbReference>
<dbReference type="PANTHER" id="PTHR11066:SF34">
    <property type="entry name" value="ACYL-COENZYME A THIOESTERASE 8"/>
    <property type="match status" value="1"/>
</dbReference>
<dbReference type="CDD" id="cd03445">
    <property type="entry name" value="Thioesterase_II_repeat2"/>
    <property type="match status" value="1"/>
</dbReference>
<protein>
    <submittedName>
        <fullName evidence="5">Acyl-CoA thioesterase-2</fullName>
    </submittedName>
</protein>